<sequence length="30" mass="3755">MKKDDSAHMCTFIYRYSLQKKYCRYCEVML</sequence>
<proteinExistence type="predicted"/>
<reference evidence="1" key="1">
    <citation type="submission" date="2014-11" db="EMBL/GenBank/DDBJ databases">
        <authorList>
            <person name="Amaro Gonzalez C."/>
        </authorList>
    </citation>
    <scope>NUCLEOTIDE SEQUENCE</scope>
</reference>
<protein>
    <submittedName>
        <fullName evidence="1">Uncharacterized protein</fullName>
    </submittedName>
</protein>
<evidence type="ECO:0000313" key="1">
    <source>
        <dbReference type="EMBL" id="JAH59793.1"/>
    </source>
</evidence>
<dbReference type="AlphaFoldDB" id="A0A0E9U4C9"/>
<dbReference type="EMBL" id="GBXM01048784">
    <property type="protein sequence ID" value="JAH59793.1"/>
    <property type="molecule type" value="Transcribed_RNA"/>
</dbReference>
<reference evidence="1" key="2">
    <citation type="journal article" date="2015" name="Fish Shellfish Immunol.">
        <title>Early steps in the European eel (Anguilla anguilla)-Vibrio vulnificus interaction in the gills: Role of the RtxA13 toxin.</title>
        <authorList>
            <person name="Callol A."/>
            <person name="Pajuelo D."/>
            <person name="Ebbesson L."/>
            <person name="Teles M."/>
            <person name="MacKenzie S."/>
            <person name="Amaro C."/>
        </authorList>
    </citation>
    <scope>NUCLEOTIDE SEQUENCE</scope>
</reference>
<accession>A0A0E9U4C9</accession>
<name>A0A0E9U4C9_ANGAN</name>
<organism evidence="1">
    <name type="scientific">Anguilla anguilla</name>
    <name type="common">European freshwater eel</name>
    <name type="synonym">Muraena anguilla</name>
    <dbReference type="NCBI Taxonomy" id="7936"/>
    <lineage>
        <taxon>Eukaryota</taxon>
        <taxon>Metazoa</taxon>
        <taxon>Chordata</taxon>
        <taxon>Craniata</taxon>
        <taxon>Vertebrata</taxon>
        <taxon>Euteleostomi</taxon>
        <taxon>Actinopterygii</taxon>
        <taxon>Neopterygii</taxon>
        <taxon>Teleostei</taxon>
        <taxon>Anguilliformes</taxon>
        <taxon>Anguillidae</taxon>
        <taxon>Anguilla</taxon>
    </lineage>
</organism>